<sequence length="95" mass="10917">MTHAQHFFLNDFRGQFFEQGYGGSHDEEALDILITPSKHTVLCGWQESPEADRKDFTLWYISDIGEPLREINYPHPMNHSIATAIAPLSSDQWIV</sequence>
<name>A0A401XL33_9FLAO</name>
<dbReference type="AlphaFoldDB" id="A0A401XL33"/>
<gene>
    <name evidence="1" type="ORF">JCM31826_12270</name>
</gene>
<evidence type="ECO:0000313" key="2">
    <source>
        <dbReference type="Proteomes" id="UP000286715"/>
    </source>
</evidence>
<dbReference type="Proteomes" id="UP000286715">
    <property type="component" value="Unassembled WGS sequence"/>
</dbReference>
<dbReference type="EMBL" id="BHZE01000010">
    <property type="protein sequence ID" value="GCD77745.1"/>
    <property type="molecule type" value="Genomic_DNA"/>
</dbReference>
<keyword evidence="2" id="KW-1185">Reference proteome</keyword>
<evidence type="ECO:0000313" key="1">
    <source>
        <dbReference type="EMBL" id="GCD77745.1"/>
    </source>
</evidence>
<proteinExistence type="predicted"/>
<accession>A0A401XL33</accession>
<organism evidence="1 2">
    <name type="scientific">Thermaurantimonas aggregans</name>
    <dbReference type="NCBI Taxonomy" id="2173829"/>
    <lineage>
        <taxon>Bacteria</taxon>
        <taxon>Pseudomonadati</taxon>
        <taxon>Bacteroidota</taxon>
        <taxon>Flavobacteriia</taxon>
        <taxon>Flavobacteriales</taxon>
        <taxon>Schleiferiaceae</taxon>
        <taxon>Thermaurantimonas</taxon>
    </lineage>
</organism>
<comment type="caution">
    <text evidence="1">The sequence shown here is derived from an EMBL/GenBank/DDBJ whole genome shotgun (WGS) entry which is preliminary data.</text>
</comment>
<dbReference type="RefSeq" id="WP_124397810.1">
    <property type="nucleotide sequence ID" value="NZ_BHZE01000010.1"/>
</dbReference>
<reference evidence="1 2" key="1">
    <citation type="submission" date="2018-11" db="EMBL/GenBank/DDBJ databases">
        <title>Schleiferia aggregans sp. nov., a moderately thermophilic heterotrophic bacterium isolated from microbial mats at a terrestrial hot spring.</title>
        <authorList>
            <person name="Iino T."/>
            <person name="Ohkuma M."/>
            <person name="Haruta S."/>
        </authorList>
    </citation>
    <scope>NUCLEOTIDE SEQUENCE [LARGE SCALE GENOMIC DNA]</scope>
    <source>
        <strain evidence="1 2">LA</strain>
    </source>
</reference>
<protein>
    <submittedName>
        <fullName evidence="1">Uncharacterized protein</fullName>
    </submittedName>
</protein>
<dbReference type="OrthoDB" id="9811934at2"/>